<feature type="signal peptide" evidence="1">
    <location>
        <begin position="1"/>
        <end position="24"/>
    </location>
</feature>
<feature type="chain" id="PRO_5038989753" evidence="1">
    <location>
        <begin position="25"/>
        <end position="368"/>
    </location>
</feature>
<dbReference type="PANTHER" id="PTHR37957">
    <property type="entry name" value="BLR7070 PROTEIN"/>
    <property type="match status" value="1"/>
</dbReference>
<reference evidence="3 4" key="1">
    <citation type="submission" date="2016-06" db="EMBL/GenBank/DDBJ databases">
        <authorList>
            <person name="Kjaerup R.B."/>
            <person name="Dalgaard T.S."/>
            <person name="Juul-Madsen H.R."/>
        </authorList>
    </citation>
    <scope>NUCLEOTIDE SEQUENCE [LARGE SCALE GENOMIC DNA]</scope>
    <source>
        <strain evidence="3 4">1165133.8</strain>
    </source>
</reference>
<dbReference type="Pfam" id="PF13449">
    <property type="entry name" value="Phytase-like"/>
    <property type="match status" value="1"/>
</dbReference>
<organism evidence="3 4">
    <name type="scientific">Mycobacterium asiaticum</name>
    <dbReference type="NCBI Taxonomy" id="1790"/>
    <lineage>
        <taxon>Bacteria</taxon>
        <taxon>Bacillati</taxon>
        <taxon>Actinomycetota</taxon>
        <taxon>Actinomycetes</taxon>
        <taxon>Mycobacteriales</taxon>
        <taxon>Mycobacteriaceae</taxon>
        <taxon>Mycobacterium</taxon>
    </lineage>
</organism>
<protein>
    <submittedName>
        <fullName evidence="3">Phytase</fullName>
    </submittedName>
</protein>
<dbReference type="EMBL" id="LZLS01000185">
    <property type="protein sequence ID" value="OBK22746.1"/>
    <property type="molecule type" value="Genomic_DNA"/>
</dbReference>
<sequence>MGRWRGLQALALALILCVSGCASGRPAAEPLLTFLGQSQVAFGTTVDGTAVGGLSGITYDAGRQVYYVISDDRSKHGPARFYTVQISLSDNGIDHINCTSAHPFGDRSGPSGLGAAPVPNQAHIPPDPEGIAFDAGRQRLYWSAEGERRTDREPVLADPWVRIAALDGGYLGQFALPPNLAMSEQRTGPRRNMALEGLTLAPDGRSLFAAMEEPGYNDGPLTNGDHRVLTRITKFDVADAAPVAQYAYPMEPAGHGADRNGVADLVALSDNTFLVLERSTATPPVARIYRAEIGSATDVSNMESMQGATLTSMSKVLAIDLSATLKPVDNLEGITLGPKLPDGRQSVVLVSDNNFSPFQITQFVLLAM</sequence>
<comment type="caution">
    <text evidence="3">The sequence shown here is derived from an EMBL/GenBank/DDBJ whole genome shotgun (WGS) entry which is preliminary data.</text>
</comment>
<proteinExistence type="predicted"/>
<dbReference type="PANTHER" id="PTHR37957:SF1">
    <property type="entry name" value="PHYTASE-LIKE DOMAIN-CONTAINING PROTEIN"/>
    <property type="match status" value="1"/>
</dbReference>
<dbReference type="OrthoDB" id="9798539at2"/>
<name>A0A1A3NLQ0_MYCAS</name>
<dbReference type="InterPro" id="IPR027372">
    <property type="entry name" value="Phytase-like_dom"/>
</dbReference>
<feature type="domain" description="Phytase-like" evidence="2">
    <location>
        <begin position="49"/>
        <end position="355"/>
    </location>
</feature>
<dbReference type="Proteomes" id="UP000093928">
    <property type="component" value="Unassembled WGS sequence"/>
</dbReference>
<dbReference type="SUPFAM" id="SSF63829">
    <property type="entry name" value="Calcium-dependent phosphotriesterase"/>
    <property type="match status" value="1"/>
</dbReference>
<dbReference type="AlphaFoldDB" id="A0A1A3NLQ0"/>
<gene>
    <name evidence="3" type="ORF">A5634_07185</name>
</gene>
<dbReference type="RefSeq" id="WP_065145894.1">
    <property type="nucleotide sequence ID" value="NZ_LZLS01000185.1"/>
</dbReference>
<evidence type="ECO:0000313" key="4">
    <source>
        <dbReference type="Proteomes" id="UP000093928"/>
    </source>
</evidence>
<keyword evidence="1" id="KW-0732">Signal</keyword>
<accession>A0A1A3NLQ0</accession>
<evidence type="ECO:0000313" key="3">
    <source>
        <dbReference type="EMBL" id="OBK22746.1"/>
    </source>
</evidence>
<evidence type="ECO:0000259" key="2">
    <source>
        <dbReference type="Pfam" id="PF13449"/>
    </source>
</evidence>
<evidence type="ECO:0000256" key="1">
    <source>
        <dbReference type="SAM" id="SignalP"/>
    </source>
</evidence>